<evidence type="ECO:0000313" key="10">
    <source>
        <dbReference type="Proteomes" id="UP000219435"/>
    </source>
</evidence>
<feature type="region of interest" description="Disordered" evidence="6">
    <location>
        <begin position="67"/>
        <end position="88"/>
    </location>
</feature>
<name>A0A285V1Z9_9ACTN</name>
<dbReference type="OrthoDB" id="5241527at2"/>
<keyword evidence="9" id="KW-0969">Cilium</keyword>
<evidence type="ECO:0000313" key="9">
    <source>
        <dbReference type="EMBL" id="SOC47026.1"/>
    </source>
</evidence>
<dbReference type="GO" id="GO:0007155">
    <property type="term" value="P:cell adhesion"/>
    <property type="evidence" value="ECO:0007669"/>
    <property type="project" value="InterPro"/>
</dbReference>
<comment type="subcellular location">
    <subcellularLocation>
        <location evidence="5">Secreted</location>
    </subcellularLocation>
    <subcellularLocation>
        <location evidence="5">Bacterial flagellum</location>
    </subcellularLocation>
</comment>
<dbReference type="EMBL" id="OBQI01000001">
    <property type="protein sequence ID" value="SOC47026.1"/>
    <property type="molecule type" value="Genomic_DNA"/>
</dbReference>
<evidence type="ECO:0000259" key="8">
    <source>
        <dbReference type="Pfam" id="PF07195"/>
    </source>
</evidence>
<dbReference type="PANTHER" id="PTHR30288:SF0">
    <property type="entry name" value="FLAGELLAR HOOK-ASSOCIATED PROTEIN 2"/>
    <property type="match status" value="1"/>
</dbReference>
<comment type="subunit">
    <text evidence="2 5">Homopentamer.</text>
</comment>
<keyword evidence="9" id="KW-0282">Flagellum</keyword>
<dbReference type="Proteomes" id="UP000219435">
    <property type="component" value="Unassembled WGS sequence"/>
</dbReference>
<dbReference type="GO" id="GO:0009424">
    <property type="term" value="C:bacterial-type flagellum hook"/>
    <property type="evidence" value="ECO:0007669"/>
    <property type="project" value="UniProtKB-UniRule"/>
</dbReference>
<accession>A0A285V1Z9</accession>
<evidence type="ECO:0000259" key="7">
    <source>
        <dbReference type="Pfam" id="PF02465"/>
    </source>
</evidence>
<feature type="domain" description="Flagellar hook-associated protein 2 C-terminal" evidence="8">
    <location>
        <begin position="204"/>
        <end position="436"/>
    </location>
</feature>
<evidence type="ECO:0000256" key="3">
    <source>
        <dbReference type="ARBA" id="ARBA00023054"/>
    </source>
</evidence>
<keyword evidence="10" id="KW-1185">Reference proteome</keyword>
<dbReference type="Pfam" id="PF02465">
    <property type="entry name" value="FliD_N"/>
    <property type="match status" value="1"/>
</dbReference>
<dbReference type="InterPro" id="IPR040026">
    <property type="entry name" value="FliD"/>
</dbReference>
<keyword evidence="4 5" id="KW-0975">Bacterial flagellum</keyword>
<keyword evidence="3" id="KW-0175">Coiled coil</keyword>
<comment type="function">
    <text evidence="5">Required for morphogenesis and for the elongation of the flagellar filament by facilitating polymerization of the flagellin monomers at the tip of growing filament. Forms a capping structure, which prevents flagellin subunits (transported through the central channel of the flagellum) from leaking out without polymerization at the distal end.</text>
</comment>
<dbReference type="GO" id="GO:0071973">
    <property type="term" value="P:bacterial-type flagellum-dependent cell motility"/>
    <property type="evidence" value="ECO:0007669"/>
    <property type="project" value="TreeGrafter"/>
</dbReference>
<dbReference type="InterPro" id="IPR003481">
    <property type="entry name" value="FliD_N"/>
</dbReference>
<dbReference type="PANTHER" id="PTHR30288">
    <property type="entry name" value="FLAGELLAR CAP/ASSEMBLY PROTEIN FLID"/>
    <property type="match status" value="1"/>
</dbReference>
<protein>
    <recommendedName>
        <fullName evidence="5">Flagellar hook-associated protein 2</fullName>
        <shortName evidence="5">HAP2</shortName>
    </recommendedName>
    <alternativeName>
        <fullName evidence="5">Flagellar cap protein</fullName>
    </alternativeName>
</protein>
<keyword evidence="5" id="KW-0964">Secreted</keyword>
<dbReference type="RefSeq" id="WP_097193489.1">
    <property type="nucleotide sequence ID" value="NZ_OBQI01000001.1"/>
</dbReference>
<gene>
    <name evidence="9" type="ORF">SAMN05660748_0579</name>
</gene>
<dbReference type="AlphaFoldDB" id="A0A285V1Z9"/>
<dbReference type="GO" id="GO:0009421">
    <property type="term" value="C:bacterial-type flagellum filament cap"/>
    <property type="evidence" value="ECO:0007669"/>
    <property type="project" value="InterPro"/>
</dbReference>
<comment type="similarity">
    <text evidence="1 5">Belongs to the FliD family.</text>
</comment>
<organism evidence="9 10">
    <name type="scientific">Blastococcus aggregatus</name>
    <dbReference type="NCBI Taxonomy" id="38502"/>
    <lineage>
        <taxon>Bacteria</taxon>
        <taxon>Bacillati</taxon>
        <taxon>Actinomycetota</taxon>
        <taxon>Actinomycetes</taxon>
        <taxon>Geodermatophilales</taxon>
        <taxon>Geodermatophilaceae</taxon>
        <taxon>Blastococcus</taxon>
    </lineage>
</organism>
<evidence type="ECO:0000256" key="2">
    <source>
        <dbReference type="ARBA" id="ARBA00011255"/>
    </source>
</evidence>
<evidence type="ECO:0000256" key="5">
    <source>
        <dbReference type="RuleBase" id="RU362066"/>
    </source>
</evidence>
<dbReference type="Pfam" id="PF07195">
    <property type="entry name" value="FliD_C"/>
    <property type="match status" value="1"/>
</dbReference>
<evidence type="ECO:0000256" key="1">
    <source>
        <dbReference type="ARBA" id="ARBA00009764"/>
    </source>
</evidence>
<dbReference type="InterPro" id="IPR010809">
    <property type="entry name" value="FliD_C"/>
</dbReference>
<evidence type="ECO:0000256" key="6">
    <source>
        <dbReference type="SAM" id="MobiDB-lite"/>
    </source>
</evidence>
<reference evidence="10" key="1">
    <citation type="submission" date="2017-08" db="EMBL/GenBank/DDBJ databases">
        <authorList>
            <person name="Varghese N."/>
            <person name="Submissions S."/>
        </authorList>
    </citation>
    <scope>NUCLEOTIDE SEQUENCE [LARGE SCALE GENOMIC DNA]</scope>
    <source>
        <strain evidence="10">DSM 4725</strain>
    </source>
</reference>
<evidence type="ECO:0000256" key="4">
    <source>
        <dbReference type="ARBA" id="ARBA00023143"/>
    </source>
</evidence>
<keyword evidence="9" id="KW-0966">Cell projection</keyword>
<dbReference type="GO" id="GO:0005576">
    <property type="term" value="C:extracellular region"/>
    <property type="evidence" value="ECO:0007669"/>
    <property type="project" value="UniProtKB-SubCell"/>
</dbReference>
<proteinExistence type="inferred from homology"/>
<sequence>MTMSINTGLVSGMDTGTMVNQLIQLEAAPQNALKSRLSTTQVTASAYRTVNSALAALATAAEALAKPESWTSTKGSSSAGSVTVATTSSATPGSLTFTVAKLATTAASVSTGRWATTTEPAGLATLDFLSTVDGSSKGSVALDGTESLEQVATKINATAGLGVVASTVQIAPGQFALQLSAATSGAAAGFELAAGSPFSATGVGQDAELKVGTDTATTSSYTIRSASNTFDGVLTGASFTVTREESTPVTVSVAADPDGLATKVSGFVDSINNALQTIRTYTENTPGSKAALRGEYAVTSIGGQLLDAVISAVGTLGSAAQIGIQSTRDGAIVFDKEKFSAAIKASPDLAQRLVGGTGTAGDPGAVTGIAGRIRDVAKVASDVTTGTLSSMAKGQDSLVRDIQDRIATWDLRLAKRKEMLTRQFTAMETALSSLNNQSNWLAGQLGSLSQ</sequence>
<feature type="domain" description="Flagellar hook-associated protein 2 N-terminal" evidence="7">
    <location>
        <begin position="11"/>
        <end position="105"/>
    </location>
</feature>